<keyword evidence="2" id="KW-1185">Reference proteome</keyword>
<name>A0ACC1HKC3_9FUNG</name>
<reference evidence="1" key="1">
    <citation type="submission" date="2022-06" db="EMBL/GenBank/DDBJ databases">
        <title>Phylogenomic reconstructions and comparative analyses of Kickxellomycotina fungi.</title>
        <authorList>
            <person name="Reynolds N.K."/>
            <person name="Stajich J.E."/>
            <person name="Barry K."/>
            <person name="Grigoriev I.V."/>
            <person name="Crous P."/>
            <person name="Smith M.E."/>
        </authorList>
    </citation>
    <scope>NUCLEOTIDE SEQUENCE</scope>
    <source>
        <strain evidence="1">RSA 2271</strain>
    </source>
</reference>
<evidence type="ECO:0000313" key="2">
    <source>
        <dbReference type="Proteomes" id="UP001145114"/>
    </source>
</evidence>
<comment type="caution">
    <text evidence="1">The sequence shown here is derived from an EMBL/GenBank/DDBJ whole genome shotgun (WGS) entry which is preliminary data.</text>
</comment>
<protein>
    <submittedName>
        <fullName evidence="1">Uncharacterized protein</fullName>
    </submittedName>
</protein>
<gene>
    <name evidence="1" type="ORF">EV182_002639</name>
</gene>
<evidence type="ECO:0000313" key="1">
    <source>
        <dbReference type="EMBL" id="KAJ1674749.1"/>
    </source>
</evidence>
<organism evidence="1 2">
    <name type="scientific">Spiromyces aspiralis</name>
    <dbReference type="NCBI Taxonomy" id="68401"/>
    <lineage>
        <taxon>Eukaryota</taxon>
        <taxon>Fungi</taxon>
        <taxon>Fungi incertae sedis</taxon>
        <taxon>Zoopagomycota</taxon>
        <taxon>Kickxellomycotina</taxon>
        <taxon>Kickxellomycetes</taxon>
        <taxon>Kickxellales</taxon>
        <taxon>Kickxellaceae</taxon>
        <taxon>Spiromyces</taxon>
    </lineage>
</organism>
<dbReference type="Proteomes" id="UP001145114">
    <property type="component" value="Unassembled WGS sequence"/>
</dbReference>
<dbReference type="EMBL" id="JAMZIH010005711">
    <property type="protein sequence ID" value="KAJ1674749.1"/>
    <property type="molecule type" value="Genomic_DNA"/>
</dbReference>
<sequence length="211" mass="24196">MSTGSRPIEPRVIFPVPEDKPAFEVPHHPNVLIIEGRLHCVTHRSQVCPECGVDYSLFNLISLQLYVEPRGFPAPSESLINQTNKLKEEGNALFRNKEYEKALQKYSEALLTTFRRSPWDPNNEIAEETSVLYSNRAACLLELGRYTEALRDTEDVTRLRRGWGKGHFRKARALMGLGRYMEAYDTLELGCILDPEGKEMRALLEEIKEML</sequence>
<proteinExistence type="predicted"/>
<accession>A0ACC1HKC3</accession>